<dbReference type="RefSeq" id="WP_136078674.1">
    <property type="nucleotide sequence ID" value="NZ_CAAHFG010000001.1"/>
</dbReference>
<feature type="compositionally biased region" description="Basic and acidic residues" evidence="5">
    <location>
        <begin position="534"/>
        <end position="548"/>
    </location>
</feature>
<keyword evidence="3" id="KW-0378">Hydrolase</keyword>
<evidence type="ECO:0000313" key="9">
    <source>
        <dbReference type="Proteomes" id="UP000366872"/>
    </source>
</evidence>
<dbReference type="PROSITE" id="PS00523">
    <property type="entry name" value="SULFATASE_1"/>
    <property type="match status" value="1"/>
</dbReference>
<evidence type="ECO:0000256" key="5">
    <source>
        <dbReference type="SAM" id="MobiDB-lite"/>
    </source>
</evidence>
<evidence type="ECO:0000256" key="2">
    <source>
        <dbReference type="ARBA" id="ARBA00022723"/>
    </source>
</evidence>
<feature type="signal peptide" evidence="6">
    <location>
        <begin position="1"/>
        <end position="18"/>
    </location>
</feature>
<evidence type="ECO:0000256" key="4">
    <source>
        <dbReference type="ARBA" id="ARBA00022837"/>
    </source>
</evidence>
<dbReference type="InterPro" id="IPR000917">
    <property type="entry name" value="Sulfatase_N"/>
</dbReference>
<keyword evidence="6" id="KW-0732">Signal</keyword>
<feature type="domain" description="Sulfatase N-terminal" evidence="7">
    <location>
        <begin position="21"/>
        <end position="348"/>
    </location>
</feature>
<dbReference type="Pfam" id="PF00884">
    <property type="entry name" value="Sulfatase"/>
    <property type="match status" value="1"/>
</dbReference>
<dbReference type="InterPro" id="IPR024607">
    <property type="entry name" value="Sulfatase_CS"/>
</dbReference>
<accession>A0A6C2TZR5</accession>
<dbReference type="Gene3D" id="3.40.720.10">
    <property type="entry name" value="Alkaline Phosphatase, subunit A"/>
    <property type="match status" value="1"/>
</dbReference>
<dbReference type="SUPFAM" id="SSF53649">
    <property type="entry name" value="Alkaline phosphatase-like"/>
    <property type="match status" value="1"/>
</dbReference>
<evidence type="ECO:0000256" key="3">
    <source>
        <dbReference type="ARBA" id="ARBA00022801"/>
    </source>
</evidence>
<dbReference type="Gene3D" id="3.30.1120.10">
    <property type="match status" value="1"/>
</dbReference>
<feature type="region of interest" description="Disordered" evidence="5">
    <location>
        <begin position="534"/>
        <end position="581"/>
    </location>
</feature>
<evidence type="ECO:0000259" key="7">
    <source>
        <dbReference type="Pfam" id="PF00884"/>
    </source>
</evidence>
<dbReference type="EMBL" id="CAAHFG010000001">
    <property type="protein sequence ID" value="VGO13059.1"/>
    <property type="molecule type" value="Genomic_DNA"/>
</dbReference>
<evidence type="ECO:0000256" key="6">
    <source>
        <dbReference type="SAM" id="SignalP"/>
    </source>
</evidence>
<feature type="region of interest" description="Disordered" evidence="5">
    <location>
        <begin position="501"/>
        <end position="520"/>
    </location>
</feature>
<keyword evidence="9" id="KW-1185">Reference proteome</keyword>
<name>A0A6C2TZR5_PONDE</name>
<sequence>MKKLIYALLMFLGVSALAAQPNIVLILSDDHGWGDVGYHGYDDIMTPNIDRLAKEGTWFSQGYASASVCGPSRAGLLTGVYQQRMGVYGNWDQGGIPESQPTVFEMLKKAGYQTAAIGKWHVGAARESLRPNSRDVDFFYGFLWGAHDYYKSNTDPNTKKKGERPIWRNTDIEPPVQDSNGYLTEMFTDEAVGFIERADKNKPFFVYLAYNAVHHPWDVPQPYIDRVQGLDTHDERKLFAGMTLCMDDGVGAVMDALKKKGVDDNTLVVFMGDNGTPRGQGLIAPKQKKRGECTMSNPGPFNGFKGDTYEGGIRVPTVVRWPGKIPAGREYEPPMIGLDWVATFLSINGVSNPWKGLNFDGVDLMPYITGQKTERPHNVLYFRRGDDYAIRKGDWKLLWCDSKDGSGTEMIELFDMANDSGEWNNVAAANPERAQALQDLFDEWDSQLADNQTGKNPKNRNSGFAKGRRVNVAGYNANCSLAGVTASGMAESVGSRSADLASRPAAAGRSATIPALQTTEGRTLEEQLKIAKENAKKKGKPFVEERTTRWFNAKDTNNDGLLSEEEQKAKAPTNWNSEQYD</sequence>
<dbReference type="InterPro" id="IPR050738">
    <property type="entry name" value="Sulfatase"/>
</dbReference>
<reference evidence="8 9" key="1">
    <citation type="submission" date="2019-04" db="EMBL/GenBank/DDBJ databases">
        <authorList>
            <person name="Van Vliet M D."/>
        </authorList>
    </citation>
    <scope>NUCLEOTIDE SEQUENCE [LARGE SCALE GENOMIC DNA]</scope>
    <source>
        <strain evidence="8 9">F1</strain>
    </source>
</reference>
<dbReference type="PANTHER" id="PTHR42693:SF33">
    <property type="entry name" value="ARYLSULFATASE"/>
    <property type="match status" value="1"/>
</dbReference>
<evidence type="ECO:0000256" key="1">
    <source>
        <dbReference type="ARBA" id="ARBA00008779"/>
    </source>
</evidence>
<proteinExistence type="inferred from homology"/>
<dbReference type="InterPro" id="IPR017850">
    <property type="entry name" value="Alkaline_phosphatase_core_sf"/>
</dbReference>
<dbReference type="PANTHER" id="PTHR42693">
    <property type="entry name" value="ARYLSULFATASE FAMILY MEMBER"/>
    <property type="match status" value="1"/>
</dbReference>
<dbReference type="AlphaFoldDB" id="A0A6C2TZR5"/>
<organism evidence="8 9">
    <name type="scientific">Pontiella desulfatans</name>
    <dbReference type="NCBI Taxonomy" id="2750659"/>
    <lineage>
        <taxon>Bacteria</taxon>
        <taxon>Pseudomonadati</taxon>
        <taxon>Kiritimatiellota</taxon>
        <taxon>Kiritimatiellia</taxon>
        <taxon>Kiritimatiellales</taxon>
        <taxon>Pontiellaceae</taxon>
        <taxon>Pontiella</taxon>
    </lineage>
</organism>
<keyword evidence="2" id="KW-0479">Metal-binding</keyword>
<feature type="chain" id="PRO_5028899903" evidence="6">
    <location>
        <begin position="19"/>
        <end position="581"/>
    </location>
</feature>
<protein>
    <submittedName>
        <fullName evidence="8">Arylsulfatase</fullName>
    </submittedName>
</protein>
<comment type="similarity">
    <text evidence="1">Belongs to the sulfatase family.</text>
</comment>
<dbReference type="Proteomes" id="UP000366872">
    <property type="component" value="Unassembled WGS sequence"/>
</dbReference>
<dbReference type="PROSITE" id="PS00149">
    <property type="entry name" value="SULFATASE_2"/>
    <property type="match status" value="1"/>
</dbReference>
<dbReference type="GO" id="GO:0004065">
    <property type="term" value="F:arylsulfatase activity"/>
    <property type="evidence" value="ECO:0007669"/>
    <property type="project" value="TreeGrafter"/>
</dbReference>
<keyword evidence="4" id="KW-0106">Calcium</keyword>
<evidence type="ECO:0000313" key="8">
    <source>
        <dbReference type="EMBL" id="VGO13059.1"/>
    </source>
</evidence>
<gene>
    <name evidence="8" type="primary">atsA_72</name>
    <name evidence="8" type="ORF">PDESU_01613</name>
</gene>
<dbReference type="GO" id="GO:0046872">
    <property type="term" value="F:metal ion binding"/>
    <property type="evidence" value="ECO:0007669"/>
    <property type="project" value="UniProtKB-KW"/>
</dbReference>